<accession>A0A6J4SGU7</accession>
<name>A0A6J4SGU7_9ACTN</name>
<protein>
    <submittedName>
        <fullName evidence="1">Uncharacterized protein</fullName>
    </submittedName>
</protein>
<proteinExistence type="predicted"/>
<dbReference type="EMBL" id="CADCVR010000043">
    <property type="protein sequence ID" value="CAA9491338.1"/>
    <property type="molecule type" value="Genomic_DNA"/>
</dbReference>
<organism evidence="1">
    <name type="scientific">uncultured Solirubrobacteraceae bacterium</name>
    <dbReference type="NCBI Taxonomy" id="1162706"/>
    <lineage>
        <taxon>Bacteria</taxon>
        <taxon>Bacillati</taxon>
        <taxon>Actinomycetota</taxon>
        <taxon>Thermoleophilia</taxon>
        <taxon>Solirubrobacterales</taxon>
        <taxon>Solirubrobacteraceae</taxon>
        <taxon>environmental samples</taxon>
    </lineage>
</organism>
<dbReference type="AlphaFoldDB" id="A0A6J4SGU7"/>
<evidence type="ECO:0000313" key="1">
    <source>
        <dbReference type="EMBL" id="CAA9491338.1"/>
    </source>
</evidence>
<gene>
    <name evidence="1" type="ORF">AVDCRST_MAG53-1477</name>
</gene>
<reference evidence="1" key="1">
    <citation type="submission" date="2020-02" db="EMBL/GenBank/DDBJ databases">
        <authorList>
            <person name="Meier V. D."/>
        </authorList>
    </citation>
    <scope>NUCLEOTIDE SEQUENCE</scope>
    <source>
        <strain evidence="1">AVDCRST_MAG53</strain>
    </source>
</reference>
<sequence length="163" mass="17434">MSMTSQAAIAPAVVRGVFADLAGTAVMTAFQKFVEMPLTGRGESYAPANFAQKILPIKPNSRQQRRRVNDFASHFGLGAGWGAAYGVAAHNGLRGQRAVAAVFATVYSGDVLLNTLLGLYKPRQWSAQDTIVDVIDKLVQAEGTALFYDTAFGRPNGATGQRR</sequence>